<evidence type="ECO:0000259" key="2">
    <source>
        <dbReference type="Pfam" id="PF03108"/>
    </source>
</evidence>
<feature type="domain" description="Transposase MuDR plant" evidence="2">
    <location>
        <begin position="352"/>
        <end position="416"/>
    </location>
</feature>
<accession>A0AAV1AWX7</accession>
<feature type="compositionally biased region" description="Polar residues" evidence="1">
    <location>
        <begin position="267"/>
        <end position="278"/>
    </location>
</feature>
<protein>
    <recommendedName>
        <fullName evidence="6">Transposase MuDR plant domain-containing protein</fullName>
    </recommendedName>
</protein>
<keyword evidence="5" id="KW-1185">Reference proteome</keyword>
<dbReference type="Proteomes" id="UP001157006">
    <property type="component" value="Chromosome 5"/>
</dbReference>
<dbReference type="InterPro" id="IPR004332">
    <property type="entry name" value="Transposase_MuDR"/>
</dbReference>
<dbReference type="AlphaFoldDB" id="A0AAV1AWX7"/>
<feature type="compositionally biased region" description="Acidic residues" evidence="1">
    <location>
        <begin position="247"/>
        <end position="257"/>
    </location>
</feature>
<organism evidence="4 5">
    <name type="scientific">Vicia faba</name>
    <name type="common">Broad bean</name>
    <name type="synonym">Faba vulgaris</name>
    <dbReference type="NCBI Taxonomy" id="3906"/>
    <lineage>
        <taxon>Eukaryota</taxon>
        <taxon>Viridiplantae</taxon>
        <taxon>Streptophyta</taxon>
        <taxon>Embryophyta</taxon>
        <taxon>Tracheophyta</taxon>
        <taxon>Spermatophyta</taxon>
        <taxon>Magnoliopsida</taxon>
        <taxon>eudicotyledons</taxon>
        <taxon>Gunneridae</taxon>
        <taxon>Pentapetalae</taxon>
        <taxon>rosids</taxon>
        <taxon>fabids</taxon>
        <taxon>Fabales</taxon>
        <taxon>Fabaceae</taxon>
        <taxon>Papilionoideae</taxon>
        <taxon>50 kb inversion clade</taxon>
        <taxon>NPAAA clade</taxon>
        <taxon>Hologalegina</taxon>
        <taxon>IRL clade</taxon>
        <taxon>Fabeae</taxon>
        <taxon>Vicia</taxon>
    </lineage>
</organism>
<evidence type="ECO:0008006" key="6">
    <source>
        <dbReference type="Google" id="ProtNLM"/>
    </source>
</evidence>
<dbReference type="PANTHER" id="PTHR31973">
    <property type="entry name" value="POLYPROTEIN, PUTATIVE-RELATED"/>
    <property type="match status" value="1"/>
</dbReference>
<reference evidence="4 5" key="1">
    <citation type="submission" date="2023-01" db="EMBL/GenBank/DDBJ databases">
        <authorList>
            <person name="Kreplak J."/>
        </authorList>
    </citation>
    <scope>NUCLEOTIDE SEQUENCE [LARGE SCALE GENOMIC DNA]</scope>
</reference>
<dbReference type="Pfam" id="PF03108">
    <property type="entry name" value="DBD_Tnp_Mut"/>
    <property type="match status" value="1"/>
</dbReference>
<evidence type="ECO:0000259" key="3">
    <source>
        <dbReference type="Pfam" id="PF26130"/>
    </source>
</evidence>
<name>A0AAV1AWX7_VICFA</name>
<feature type="region of interest" description="Disordered" evidence="1">
    <location>
        <begin position="176"/>
        <end position="341"/>
    </location>
</feature>
<evidence type="ECO:0000313" key="4">
    <source>
        <dbReference type="EMBL" id="CAI8614689.1"/>
    </source>
</evidence>
<gene>
    <name evidence="4" type="ORF">VFH_V141960</name>
</gene>
<dbReference type="PANTHER" id="PTHR31973:SF187">
    <property type="entry name" value="MUTATOR TRANSPOSASE MUDRA PROTEIN"/>
    <property type="match status" value="1"/>
</dbReference>
<dbReference type="EMBL" id="OX451740">
    <property type="protein sequence ID" value="CAI8614689.1"/>
    <property type="molecule type" value="Genomic_DNA"/>
</dbReference>
<evidence type="ECO:0000313" key="5">
    <source>
        <dbReference type="Proteomes" id="UP001157006"/>
    </source>
</evidence>
<feature type="compositionally biased region" description="Acidic residues" evidence="1">
    <location>
        <begin position="279"/>
        <end position="296"/>
    </location>
</feature>
<dbReference type="InterPro" id="IPR058594">
    <property type="entry name" value="PB1-like_dom_pln"/>
</dbReference>
<dbReference type="Pfam" id="PF26130">
    <property type="entry name" value="PB1-like"/>
    <property type="match status" value="1"/>
</dbReference>
<proteinExistence type="predicted"/>
<feature type="domain" description="PB1-like" evidence="3">
    <location>
        <begin position="16"/>
        <end position="114"/>
    </location>
</feature>
<sequence>MRKDGERYSMRPPPETLVRLRLHHRGRFVNEPVHLYVGGEVTEMNWKFDVDFMSYMDLEALVKGQGYIDIGSLWYRNPKFSFTRGLRPLNNDRDVLQFGQDVVGHEVIDVYVEHKVSDPPEIVDPSELDKVIEDDDVELIGVAEPNIAVAEHCEVEPETAEHEPEPEPNIDVVETAEHEHEPEPTEPNIAVAEPVEQEPEIVPEPTEPNIAEPTEPTEPNIAEPAEPNIAEPAEPNIAEPTEPNIAETEDVVPEPEIFEPNIAEQGPQINAESQPNNDFSEDSNNCEDSGECDEMDWTSVLPPETLGEEPSVVNLQSQSEDEEDEEHLYTPPGTDDEVDQERFPTYKSGQGLQFKIGLMFSNKETIRDAIKEYGMENQKNVYIRKNDAKRIIVKCMDGCKFHLRFSLRNGQQYWQIVSYESDHICCRTADNRNAKTQWLVLYPKICPPIFSKICQVKVTKFPKGCAAQLSPIQSKLGFVS</sequence>
<evidence type="ECO:0000256" key="1">
    <source>
        <dbReference type="SAM" id="MobiDB-lite"/>
    </source>
</evidence>
<feature type="compositionally biased region" description="Low complexity" evidence="1">
    <location>
        <begin position="203"/>
        <end position="245"/>
    </location>
</feature>